<evidence type="ECO:0000256" key="1">
    <source>
        <dbReference type="SAM" id="MobiDB-lite"/>
    </source>
</evidence>
<evidence type="ECO:0000313" key="2">
    <source>
        <dbReference type="EMBL" id="SDK44175.1"/>
    </source>
</evidence>
<dbReference type="Proteomes" id="UP000198803">
    <property type="component" value="Chromosome I"/>
</dbReference>
<sequence length="292" mass="31614">MDPTQGQIYSFQPPVFDASPVAEQLQPAAAPEAPLSGEVLPPVADASALVPQYPIGLIDFNLPIVVLDNADYNEEEYDNASIVTVLKGSVHPVVISFWKHGEQCIAQFDTDGDSSCGDYKVEQEQTYPRTVFVVIGRDGRILNVDEELYASEDAARAETSVDDIAGIFPLVIQAPEATLADEVAGVTSHVADEAFVEGADTDDGIESEEDEDEVEGTEGAALAPAPAPTAPTEMYVAGRTRHVGETVHAYRNGFGTRVCTIVKLRRDARKSLFIDPKDGNEPYWALNKNVRY</sequence>
<keyword evidence="3" id="KW-1185">Reference proteome</keyword>
<dbReference type="EMBL" id="LT629693">
    <property type="protein sequence ID" value="SDK44175.1"/>
    <property type="molecule type" value="Genomic_DNA"/>
</dbReference>
<gene>
    <name evidence="2" type="ORF">SAMN05444163_8120</name>
</gene>
<name>A0ABY0QHD5_9BRAD</name>
<feature type="compositionally biased region" description="Acidic residues" evidence="1">
    <location>
        <begin position="199"/>
        <end position="216"/>
    </location>
</feature>
<accession>A0ABY0QHD5</accession>
<proteinExistence type="predicted"/>
<protein>
    <submittedName>
        <fullName evidence="2">Uncharacterized protein</fullName>
    </submittedName>
</protein>
<feature type="region of interest" description="Disordered" evidence="1">
    <location>
        <begin position="198"/>
        <end position="230"/>
    </location>
</feature>
<organism evidence="2 3">
    <name type="scientific">Bradyrhizobium ottawaense</name>
    <dbReference type="NCBI Taxonomy" id="931866"/>
    <lineage>
        <taxon>Bacteria</taxon>
        <taxon>Pseudomonadati</taxon>
        <taxon>Pseudomonadota</taxon>
        <taxon>Alphaproteobacteria</taxon>
        <taxon>Hyphomicrobiales</taxon>
        <taxon>Nitrobacteraceae</taxon>
        <taxon>Bradyrhizobium</taxon>
    </lineage>
</organism>
<evidence type="ECO:0000313" key="3">
    <source>
        <dbReference type="Proteomes" id="UP000198803"/>
    </source>
</evidence>
<reference evidence="2 3" key="1">
    <citation type="submission" date="2016-10" db="EMBL/GenBank/DDBJ databases">
        <authorList>
            <person name="Varghese N."/>
            <person name="Submissions S."/>
        </authorList>
    </citation>
    <scope>NUCLEOTIDE SEQUENCE [LARGE SCALE GENOMIC DNA]</scope>
    <source>
        <strain evidence="2 3">GAS524</strain>
    </source>
</reference>